<evidence type="ECO:0000313" key="2">
    <source>
        <dbReference type="EMBL" id="QHS81867.1"/>
    </source>
</evidence>
<dbReference type="AlphaFoldDB" id="A0A6C0APW1"/>
<accession>A0A6C0APW1</accession>
<organism evidence="2">
    <name type="scientific">viral metagenome</name>
    <dbReference type="NCBI Taxonomy" id="1070528"/>
    <lineage>
        <taxon>unclassified sequences</taxon>
        <taxon>metagenomes</taxon>
        <taxon>organismal metagenomes</taxon>
    </lineage>
</organism>
<evidence type="ECO:0000256" key="1">
    <source>
        <dbReference type="SAM" id="MobiDB-lite"/>
    </source>
</evidence>
<reference evidence="2" key="1">
    <citation type="journal article" date="2020" name="Nature">
        <title>Giant virus diversity and host interactions through global metagenomics.</title>
        <authorList>
            <person name="Schulz F."/>
            <person name="Roux S."/>
            <person name="Paez-Espino D."/>
            <person name="Jungbluth S."/>
            <person name="Walsh D.A."/>
            <person name="Denef V.J."/>
            <person name="McMahon K.D."/>
            <person name="Konstantinidis K.T."/>
            <person name="Eloe-Fadrosh E.A."/>
            <person name="Kyrpides N.C."/>
            <person name="Woyke T."/>
        </authorList>
    </citation>
    <scope>NUCLEOTIDE SEQUENCE</scope>
    <source>
        <strain evidence="2">GVMAG-S-1101164-72</strain>
    </source>
</reference>
<name>A0A6C0APW1_9ZZZZ</name>
<dbReference type="EMBL" id="MN740760">
    <property type="protein sequence ID" value="QHS81867.1"/>
    <property type="molecule type" value="Genomic_DNA"/>
</dbReference>
<feature type="region of interest" description="Disordered" evidence="1">
    <location>
        <begin position="1"/>
        <end position="29"/>
    </location>
</feature>
<sequence>MPKNNETVSTHRISGKTASDALKKGNNAGMNFRKEVKAATTVTDHVKALQKLRSAELGPKGDSLRQWAPS</sequence>
<feature type="compositionally biased region" description="Polar residues" evidence="1">
    <location>
        <begin position="1"/>
        <end position="12"/>
    </location>
</feature>
<proteinExistence type="predicted"/>
<protein>
    <submittedName>
        <fullName evidence="2">Uncharacterized protein</fullName>
    </submittedName>
</protein>